<dbReference type="PROSITE" id="PS00903">
    <property type="entry name" value="CYT_DCMP_DEAMINASES_1"/>
    <property type="match status" value="1"/>
</dbReference>
<dbReference type="InterPro" id="IPR002125">
    <property type="entry name" value="CMP_dCMP_dom"/>
</dbReference>
<dbReference type="GO" id="GO:0005737">
    <property type="term" value="C:cytoplasm"/>
    <property type="evidence" value="ECO:0007669"/>
    <property type="project" value="TreeGrafter"/>
</dbReference>
<evidence type="ECO:0000259" key="12">
    <source>
        <dbReference type="PROSITE" id="PS51747"/>
    </source>
</evidence>
<dbReference type="PANTHER" id="PTHR11086:SF14">
    <property type="entry name" value="CYTIDINE AND DCMP DEAMINASE DOMAIN-CONTAINING PROTEIN 1"/>
    <property type="match status" value="1"/>
</dbReference>
<dbReference type="EnsemblMetazoa" id="XM_021048454.2">
    <property type="protein sequence ID" value="XP_020904113.1"/>
    <property type="gene ID" value="LOC110242467"/>
</dbReference>
<dbReference type="SUPFAM" id="SSF53927">
    <property type="entry name" value="Cytidine deaminase-like"/>
    <property type="match status" value="2"/>
</dbReference>
<dbReference type="InterPro" id="IPR016193">
    <property type="entry name" value="Cytidine_deaminase-like"/>
</dbReference>
<keyword evidence="3" id="KW-0479">Metal-binding</keyword>
<organism evidence="13 14">
    <name type="scientific">Exaiptasia diaphana</name>
    <name type="common">Tropical sea anemone</name>
    <name type="synonym">Aiptasia pulchella</name>
    <dbReference type="NCBI Taxonomy" id="2652724"/>
    <lineage>
        <taxon>Eukaryota</taxon>
        <taxon>Metazoa</taxon>
        <taxon>Cnidaria</taxon>
        <taxon>Anthozoa</taxon>
        <taxon>Hexacorallia</taxon>
        <taxon>Actiniaria</taxon>
        <taxon>Aiptasiidae</taxon>
        <taxon>Exaiptasia</taxon>
    </lineage>
</organism>
<dbReference type="OMA" id="IFRREWW"/>
<dbReference type="Pfam" id="PF00383">
    <property type="entry name" value="dCMP_cyt_deam_1"/>
    <property type="match status" value="2"/>
</dbReference>
<evidence type="ECO:0000256" key="7">
    <source>
        <dbReference type="ARBA" id="ARBA00040574"/>
    </source>
</evidence>
<evidence type="ECO:0000256" key="8">
    <source>
        <dbReference type="ARBA" id="ARBA00041919"/>
    </source>
</evidence>
<dbReference type="Gene3D" id="3.40.140.10">
    <property type="entry name" value="Cytidine Deaminase, domain 2"/>
    <property type="match status" value="2"/>
</dbReference>
<dbReference type="GeneID" id="110242467"/>
<dbReference type="InterPro" id="IPR015517">
    <property type="entry name" value="dCMP_deaminase-rel"/>
</dbReference>
<comment type="catalytic activity">
    <reaction evidence="9">
        <text>2'-deoxycytidine + H2O + H(+) = 2'-deoxyuridine + NH4(+)</text>
        <dbReference type="Rhea" id="RHEA:13433"/>
        <dbReference type="ChEBI" id="CHEBI:15377"/>
        <dbReference type="ChEBI" id="CHEBI:15378"/>
        <dbReference type="ChEBI" id="CHEBI:15698"/>
        <dbReference type="ChEBI" id="CHEBI:16450"/>
        <dbReference type="ChEBI" id="CHEBI:28938"/>
        <dbReference type="EC" id="3.5.4.5"/>
    </reaction>
</comment>
<reference evidence="13" key="1">
    <citation type="submission" date="2022-11" db="UniProtKB">
        <authorList>
            <consortium name="EnsemblMetazoa"/>
        </authorList>
    </citation>
    <scope>IDENTIFICATION</scope>
</reference>
<sequence length="427" mass="48225">MYSTPSTSFEKRETRLTKDNLYMVLALWMEKFPVNKLKENISKQLSSPSSSTSTLGTEFNKVGVVFVQPNDHVLSVDCSRDDVHGIARVIVKHCDKAEGCHVFVSRKPCSVCAKLLVQARVSRIFYLPIEPESHKPDDLEKVDRIFKVSPVAQSMFVPCVDKKVLTKEEMKRPANTTPDDVKTLQEQLFDEWWHQSILINSLDDKMKEQVESDFMSLMKWIASIKAPLDKAEMKFYKVEVEPLTDAEMTEFPGGPVAKHMITFAKMLARQTDDPKAGVGAVLMKGKEIVGIGWNGFPAKALYGEFPRASDDDSDTREKKYPYVLHAEQNALMRRNEKDLTDGILFVTKCPCDECAPLVKLSGVKTIVVGEDLKKSKGGILSYNKVQEYIKDSRGEFTCLEMRKARSPVASSSSARRKLSYEEENQKS</sequence>
<evidence type="ECO:0000256" key="11">
    <source>
        <dbReference type="SAM" id="MobiDB-lite"/>
    </source>
</evidence>
<comment type="catalytic activity">
    <reaction evidence="10">
        <text>cytidine + H2O + H(+) = uridine + NH4(+)</text>
        <dbReference type="Rhea" id="RHEA:16069"/>
        <dbReference type="ChEBI" id="CHEBI:15377"/>
        <dbReference type="ChEBI" id="CHEBI:15378"/>
        <dbReference type="ChEBI" id="CHEBI:16704"/>
        <dbReference type="ChEBI" id="CHEBI:17562"/>
        <dbReference type="ChEBI" id="CHEBI:28938"/>
        <dbReference type="EC" id="3.5.4.5"/>
    </reaction>
</comment>
<dbReference type="OrthoDB" id="6710946at2759"/>
<dbReference type="PROSITE" id="PS51747">
    <property type="entry name" value="CYT_DCMP_DEAMINASES_2"/>
    <property type="match status" value="2"/>
</dbReference>
<keyword evidence="6" id="KW-0862">Zinc</keyword>
<evidence type="ECO:0000256" key="6">
    <source>
        <dbReference type="ARBA" id="ARBA00022833"/>
    </source>
</evidence>
<feature type="domain" description="CMP/dCMP-type deaminase" evidence="12">
    <location>
        <begin position="255"/>
        <end position="396"/>
    </location>
</feature>
<evidence type="ECO:0000256" key="10">
    <source>
        <dbReference type="ARBA" id="ARBA00049558"/>
    </source>
</evidence>
<dbReference type="PANTHER" id="PTHR11086">
    <property type="entry name" value="DEOXYCYTIDYLATE DEAMINASE-RELATED"/>
    <property type="match status" value="1"/>
</dbReference>
<name>A0A913XGL7_EXADI</name>
<evidence type="ECO:0000313" key="13">
    <source>
        <dbReference type="EnsemblMetazoa" id="XP_020904113.1"/>
    </source>
</evidence>
<dbReference type="AlphaFoldDB" id="A0A913XGL7"/>
<dbReference type="InterPro" id="IPR016192">
    <property type="entry name" value="APOBEC/CMP_deaminase_Zn-bd"/>
</dbReference>
<dbReference type="KEGG" id="epa:110242467"/>
<proteinExistence type="inferred from homology"/>
<evidence type="ECO:0000256" key="4">
    <source>
        <dbReference type="ARBA" id="ARBA00022737"/>
    </source>
</evidence>
<evidence type="ECO:0000256" key="3">
    <source>
        <dbReference type="ARBA" id="ARBA00022723"/>
    </source>
</evidence>
<comment type="similarity">
    <text evidence="1">Belongs to the cytidine and deoxycytidylate deaminase family.</text>
</comment>
<evidence type="ECO:0000313" key="14">
    <source>
        <dbReference type="Proteomes" id="UP000887567"/>
    </source>
</evidence>
<dbReference type="EC" id="3.5.4.5" evidence="2"/>
<protein>
    <recommendedName>
        <fullName evidence="7">Cytidine and dCMP deaminase domain-containing protein 1</fullName>
        <ecNumber evidence="2">3.5.4.5</ecNumber>
    </recommendedName>
    <alternativeName>
        <fullName evidence="8">Cytidine deaminase</fullName>
    </alternativeName>
</protein>
<evidence type="ECO:0000256" key="9">
    <source>
        <dbReference type="ARBA" id="ARBA00049252"/>
    </source>
</evidence>
<dbReference type="GO" id="GO:0004132">
    <property type="term" value="F:dCMP deaminase activity"/>
    <property type="evidence" value="ECO:0007669"/>
    <property type="project" value="TreeGrafter"/>
</dbReference>
<dbReference type="RefSeq" id="XP_020904113.1">
    <property type="nucleotide sequence ID" value="XM_021048454.2"/>
</dbReference>
<keyword evidence="5" id="KW-0378">Hydrolase</keyword>
<keyword evidence="4" id="KW-0677">Repeat</keyword>
<keyword evidence="14" id="KW-1185">Reference proteome</keyword>
<evidence type="ECO:0000256" key="2">
    <source>
        <dbReference type="ARBA" id="ARBA00012783"/>
    </source>
</evidence>
<feature type="compositionally biased region" description="Basic and acidic residues" evidence="11">
    <location>
        <begin position="418"/>
        <end position="427"/>
    </location>
</feature>
<dbReference type="GO" id="GO:0008270">
    <property type="term" value="F:zinc ion binding"/>
    <property type="evidence" value="ECO:0007669"/>
    <property type="project" value="InterPro"/>
</dbReference>
<evidence type="ECO:0000256" key="5">
    <source>
        <dbReference type="ARBA" id="ARBA00022801"/>
    </source>
</evidence>
<evidence type="ECO:0000256" key="1">
    <source>
        <dbReference type="ARBA" id="ARBA00006576"/>
    </source>
</evidence>
<accession>A0A913XGL7</accession>
<feature type="domain" description="CMP/dCMP-type deaminase" evidence="12">
    <location>
        <begin position="37"/>
        <end position="146"/>
    </location>
</feature>
<feature type="region of interest" description="Disordered" evidence="11">
    <location>
        <begin position="404"/>
        <end position="427"/>
    </location>
</feature>
<dbReference type="Proteomes" id="UP000887567">
    <property type="component" value="Unplaced"/>
</dbReference>